<sequence>MTYRLTADPKTIQYVDGAGREWTFDLGTGHRFEDEYEAWLAEGNTAEPYQVGESLDALKERLTNAIDVKVADIYSNWMRFAQEYLERQAAAQAFKDAGYVGDPGPWVTAFAVPAGKTNQEATDIILAQSVMLNGALATLGALRMRKYEVIGAADPAAAQASYDDIMAKIDQTAAQIH</sequence>
<dbReference type="RefSeq" id="WP_051996740.1">
    <property type="nucleotide sequence ID" value="NZ_JFHD01000040.1"/>
</dbReference>
<keyword evidence="2" id="KW-1185">Reference proteome</keyword>
<dbReference type="Proteomes" id="UP000027451">
    <property type="component" value="Unassembled WGS sequence"/>
</dbReference>
<gene>
    <name evidence="1" type="ORF">BG60_26485</name>
</gene>
<name>A0A656QFC2_9BURK</name>
<reference evidence="1 2" key="1">
    <citation type="submission" date="2014-03" db="EMBL/GenBank/DDBJ databases">
        <title>Draft Genome Sequences of Four Burkholderia Strains.</title>
        <authorList>
            <person name="Liu X.Y."/>
            <person name="Li C.X."/>
            <person name="Xu J.H."/>
        </authorList>
    </citation>
    <scope>NUCLEOTIDE SEQUENCE [LARGE SCALE GENOMIC DNA]</scope>
    <source>
        <strain evidence="1 2">OP-1</strain>
    </source>
</reference>
<dbReference type="EMBL" id="JFHD01000040">
    <property type="protein sequence ID" value="KDR25962.1"/>
    <property type="molecule type" value="Genomic_DNA"/>
</dbReference>
<evidence type="ECO:0000313" key="2">
    <source>
        <dbReference type="Proteomes" id="UP000027451"/>
    </source>
</evidence>
<accession>A0A656QFC2</accession>
<proteinExistence type="predicted"/>
<dbReference type="AlphaFoldDB" id="A0A656QFC2"/>
<organism evidence="1 2">
    <name type="scientific">Caballeronia zhejiangensis</name>
    <dbReference type="NCBI Taxonomy" id="871203"/>
    <lineage>
        <taxon>Bacteria</taxon>
        <taxon>Pseudomonadati</taxon>
        <taxon>Pseudomonadota</taxon>
        <taxon>Betaproteobacteria</taxon>
        <taxon>Burkholderiales</taxon>
        <taxon>Burkholderiaceae</taxon>
        <taxon>Caballeronia</taxon>
    </lineage>
</organism>
<comment type="caution">
    <text evidence="1">The sequence shown here is derived from an EMBL/GenBank/DDBJ whole genome shotgun (WGS) entry which is preliminary data.</text>
</comment>
<evidence type="ECO:0000313" key="1">
    <source>
        <dbReference type="EMBL" id="KDR25962.1"/>
    </source>
</evidence>
<protein>
    <submittedName>
        <fullName evidence="1">Uncharacterized protein</fullName>
    </submittedName>
</protein>